<gene>
    <name evidence="2" type="ORF">PENSUB_5890</name>
</gene>
<dbReference type="EMBL" id="MNBE01000058">
    <property type="protein sequence ID" value="OKP14826.1"/>
    <property type="molecule type" value="Genomic_DNA"/>
</dbReference>
<feature type="compositionally biased region" description="Acidic residues" evidence="1">
    <location>
        <begin position="300"/>
        <end position="311"/>
    </location>
</feature>
<organism evidence="2 3">
    <name type="scientific">Penicillium subrubescens</name>
    <dbReference type="NCBI Taxonomy" id="1316194"/>
    <lineage>
        <taxon>Eukaryota</taxon>
        <taxon>Fungi</taxon>
        <taxon>Dikarya</taxon>
        <taxon>Ascomycota</taxon>
        <taxon>Pezizomycotina</taxon>
        <taxon>Eurotiomycetes</taxon>
        <taxon>Eurotiomycetidae</taxon>
        <taxon>Eurotiales</taxon>
        <taxon>Aspergillaceae</taxon>
        <taxon>Penicillium</taxon>
    </lineage>
</organism>
<feature type="compositionally biased region" description="Polar residues" evidence="1">
    <location>
        <begin position="262"/>
        <end position="277"/>
    </location>
</feature>
<dbReference type="AlphaFoldDB" id="A0A1Q5UQS8"/>
<evidence type="ECO:0008006" key="4">
    <source>
        <dbReference type="Google" id="ProtNLM"/>
    </source>
</evidence>
<sequence>MSADLLAEFGQGSGHAQGSQRPTQTARPSTNSLIDGFDQSDDVFFGDASENSQSRLQGPQVISQQSHYAPAAAAPRQPAAYQAFDLPRPHDSDVLFDAAEDTPASEADDDDWGDFEGPDATQQSQSQQSAVTPQSVQTTAPRPAPAAQASYNSGLAGTVDLLGGLSIAETTPDLVQQIQHPTGNPLSQPGWDDDSFGDWGEFTEAQSAKPVPPKSSQPPVQRNTLSKSLLEDDSFGDWGDFADGPSANPSPPKPSAEKRTSIKTATQKKTSISTKATPSIKPRAPIQTKPSTRPKPEQPAWEDDAFDDWADFTDGPAPSIPKQASSLPSPSPSTTTKPTPSPQSFTTSTPTIPITVRPTNIPPPSILLEHLLTTTLPTLQKSAQTAQTLPNTPQKHTTATQITNTLHTTARIIAGRTHRWKRDTLLAQSMRIGPARAGKTGGMKLSAVNKHEDVKEEQDAVDVLSLWRERAALFNAVVQAAGLKPIPVVSGPAVLKVVVVRAEQGGIKAGHACALCALRRDERIVRVDEEVVQDSFGEWWTEHWGHTGCKVFWEENRGLLMQR</sequence>
<evidence type="ECO:0000313" key="3">
    <source>
        <dbReference type="Proteomes" id="UP000186955"/>
    </source>
</evidence>
<feature type="compositionally biased region" description="Low complexity" evidence="1">
    <location>
        <begin position="118"/>
        <end position="149"/>
    </location>
</feature>
<feature type="compositionally biased region" description="Low complexity" evidence="1">
    <location>
        <begin position="68"/>
        <end position="83"/>
    </location>
</feature>
<dbReference type="PANTHER" id="PTHR42084">
    <property type="entry name" value="YALI0E26631P"/>
    <property type="match status" value="1"/>
</dbReference>
<feature type="compositionally biased region" description="Polar residues" evidence="1">
    <location>
        <begin position="49"/>
        <end position="67"/>
    </location>
</feature>
<dbReference type="PANTHER" id="PTHR42084:SF1">
    <property type="entry name" value="SERINE_THREONINE-PROTEIN KINASE PPK6"/>
    <property type="match status" value="1"/>
</dbReference>
<dbReference type="OrthoDB" id="5420391at2759"/>
<dbReference type="STRING" id="1316194.A0A1Q5UQS8"/>
<evidence type="ECO:0000313" key="2">
    <source>
        <dbReference type="EMBL" id="OKP14826.1"/>
    </source>
</evidence>
<comment type="caution">
    <text evidence="2">The sequence shown here is derived from an EMBL/GenBank/DDBJ whole genome shotgun (WGS) entry which is preliminary data.</text>
</comment>
<feature type="compositionally biased region" description="Acidic residues" evidence="1">
    <location>
        <begin position="106"/>
        <end position="117"/>
    </location>
</feature>
<dbReference type="Proteomes" id="UP000186955">
    <property type="component" value="Unassembled WGS sequence"/>
</dbReference>
<accession>A0A1Q5UQS8</accession>
<name>A0A1Q5UQS8_9EURO</name>
<feature type="compositionally biased region" description="Low complexity" evidence="1">
    <location>
        <begin position="325"/>
        <end position="358"/>
    </location>
</feature>
<keyword evidence="3" id="KW-1185">Reference proteome</keyword>
<proteinExistence type="predicted"/>
<feature type="region of interest" description="Disordered" evidence="1">
    <location>
        <begin position="173"/>
        <end position="358"/>
    </location>
</feature>
<feature type="compositionally biased region" description="Polar residues" evidence="1">
    <location>
        <begin position="14"/>
        <end position="33"/>
    </location>
</feature>
<feature type="compositionally biased region" description="Polar residues" evidence="1">
    <location>
        <begin position="173"/>
        <end position="187"/>
    </location>
</feature>
<reference evidence="2 3" key="1">
    <citation type="submission" date="2016-10" db="EMBL/GenBank/DDBJ databases">
        <title>Genome sequence of the ascomycete fungus Penicillium subrubescens.</title>
        <authorList>
            <person name="De Vries R.P."/>
            <person name="Peng M."/>
            <person name="Dilokpimol A."/>
            <person name="Hilden K."/>
            <person name="Makela M.R."/>
            <person name="Grigoriev I."/>
            <person name="Riley R."/>
            <person name="Granchi Z."/>
        </authorList>
    </citation>
    <scope>NUCLEOTIDE SEQUENCE [LARGE SCALE GENOMIC DNA]</scope>
    <source>
        <strain evidence="2 3">CBS 132785</strain>
    </source>
</reference>
<feature type="region of interest" description="Disordered" evidence="1">
    <location>
        <begin position="1"/>
        <end position="151"/>
    </location>
</feature>
<protein>
    <recommendedName>
        <fullName evidence="4">Serine/threonine-protein kinase ppk6</fullName>
    </recommendedName>
</protein>
<evidence type="ECO:0000256" key="1">
    <source>
        <dbReference type="SAM" id="MobiDB-lite"/>
    </source>
</evidence>